<dbReference type="PANTHER" id="PTHR12272:SF11">
    <property type="entry name" value="PAN2-PAN3 DEADENYLATION COMPLEX SUBUNIT PAN3"/>
    <property type="match status" value="1"/>
</dbReference>
<feature type="region of interest" description="Disordered" evidence="7">
    <location>
        <begin position="602"/>
        <end position="640"/>
    </location>
</feature>
<evidence type="ECO:0000256" key="4">
    <source>
        <dbReference type="ARBA" id="ARBA00022741"/>
    </source>
</evidence>
<evidence type="ECO:0000256" key="2">
    <source>
        <dbReference type="ARBA" id="ARBA00022490"/>
    </source>
</evidence>
<organism evidence="9">
    <name type="scientific">Aphanomyces astaci</name>
    <name type="common">Crayfish plague agent</name>
    <dbReference type="NCBI Taxonomy" id="112090"/>
    <lineage>
        <taxon>Eukaryota</taxon>
        <taxon>Sar</taxon>
        <taxon>Stramenopiles</taxon>
        <taxon>Oomycota</taxon>
        <taxon>Saprolegniomycetes</taxon>
        <taxon>Saprolegniales</taxon>
        <taxon>Verrucalvaceae</taxon>
        <taxon>Aphanomyces</taxon>
    </lineage>
</organism>
<dbReference type="GeneID" id="20817192"/>
<feature type="domain" description="Protein kinase" evidence="8">
    <location>
        <begin position="238"/>
        <end position="469"/>
    </location>
</feature>
<dbReference type="GO" id="GO:0005524">
    <property type="term" value="F:ATP binding"/>
    <property type="evidence" value="ECO:0007669"/>
    <property type="project" value="UniProtKB-KW"/>
</dbReference>
<dbReference type="Gene3D" id="1.10.510.10">
    <property type="entry name" value="Transferase(Phosphotransferase) domain 1"/>
    <property type="match status" value="1"/>
</dbReference>
<protein>
    <recommendedName>
        <fullName evidence="8">Protein kinase domain-containing protein</fullName>
    </recommendedName>
</protein>
<evidence type="ECO:0000256" key="3">
    <source>
        <dbReference type="ARBA" id="ARBA00022664"/>
    </source>
</evidence>
<dbReference type="OrthoDB" id="204958at2759"/>
<dbReference type="SUPFAM" id="SSF56112">
    <property type="entry name" value="Protein kinase-like (PK-like)"/>
    <property type="match status" value="1"/>
</dbReference>
<dbReference type="FunFam" id="1.10.287.3700:FF:000001">
    <property type="entry name" value="PAN2-PAN3 deadenylation complex subunit PAN3"/>
    <property type="match status" value="1"/>
</dbReference>
<keyword evidence="4" id="KW-0547">Nucleotide-binding</keyword>
<dbReference type="InterPro" id="IPR011009">
    <property type="entry name" value="Kinase-like_dom_sf"/>
</dbReference>
<name>W4FQI8_APHAT</name>
<keyword evidence="2" id="KW-0963">Cytoplasm</keyword>
<keyword evidence="6" id="KW-0175">Coiled coil</keyword>
<accession>W4FQI8</accession>
<dbReference type="PROSITE" id="PS50011">
    <property type="entry name" value="PROTEIN_KINASE_DOM"/>
    <property type="match status" value="1"/>
</dbReference>
<dbReference type="Gene3D" id="1.20.5.5160">
    <property type="match status" value="1"/>
</dbReference>
<dbReference type="GO" id="GO:0000289">
    <property type="term" value="P:nuclear-transcribed mRNA poly(A) tail shortening"/>
    <property type="evidence" value="ECO:0007669"/>
    <property type="project" value="InterPro"/>
</dbReference>
<evidence type="ECO:0000259" key="8">
    <source>
        <dbReference type="PROSITE" id="PS50011"/>
    </source>
</evidence>
<evidence type="ECO:0000256" key="1">
    <source>
        <dbReference type="ARBA" id="ARBA00004496"/>
    </source>
</evidence>
<dbReference type="InterPro" id="IPR041332">
    <property type="entry name" value="Pan3_CK"/>
</dbReference>
<evidence type="ECO:0000256" key="5">
    <source>
        <dbReference type="ARBA" id="ARBA00022840"/>
    </source>
</evidence>
<dbReference type="InterPro" id="IPR000719">
    <property type="entry name" value="Prot_kinase_dom"/>
</dbReference>
<dbReference type="STRING" id="112090.W4FQI8"/>
<dbReference type="InterPro" id="IPR030844">
    <property type="entry name" value="PAN3"/>
</dbReference>
<dbReference type="GO" id="GO:0000932">
    <property type="term" value="C:P-body"/>
    <property type="evidence" value="ECO:0007669"/>
    <property type="project" value="TreeGrafter"/>
</dbReference>
<feature type="compositionally biased region" description="Gly residues" evidence="7">
    <location>
        <begin position="628"/>
        <end position="640"/>
    </location>
</feature>
<dbReference type="VEuPathDB" id="FungiDB:H257_15196"/>
<evidence type="ECO:0000256" key="7">
    <source>
        <dbReference type="SAM" id="MobiDB-lite"/>
    </source>
</evidence>
<dbReference type="GO" id="GO:0004672">
    <property type="term" value="F:protein kinase activity"/>
    <property type="evidence" value="ECO:0007669"/>
    <property type="project" value="InterPro"/>
</dbReference>
<evidence type="ECO:0000313" key="9">
    <source>
        <dbReference type="EMBL" id="ETV69054.1"/>
    </source>
</evidence>
<gene>
    <name evidence="9" type="ORF">H257_15196</name>
</gene>
<dbReference type="EMBL" id="KI913180">
    <property type="protein sequence ID" value="ETV69054.1"/>
    <property type="molecule type" value="Genomic_DNA"/>
</dbReference>
<sequence>MATSNTYKASQYGDGTTSSTGIASASRLYTSPVKSSNAHDGSNHSAAVYTSPLTTLASGAPRRSSSLTSSPLLATASDLTSTAAPFVPQQLQRPAPSSADPSESAPLVQVTRGGCIFFVPEADATGAVPPPPIPPSTLLPPSPSYEHPPHLHVDTHGDHLHYPSHYSPHVGHPPHSAPYPSSPIVATRRSLASLALAPSIRRSLDAQHDEMVRQVDPGDERYKEIPSQFVCMWPLDTTTSQHRNVAGSFGYPSHSYKVLSDTDGRTYALRRIENARTTPTIVQQAVDMWKRVQHAAMVPLHRGFVSHGALFFLCEYYPGAVSLHQKYIQQQHPPSEAFLWSVLTQVCGALRVVHGASLACKSIHAKRLLITSHDRIRITGLGVLDVLEYDSLKSKPRVDGMQREDILALGKVVLSVASGRDWHMSIHQEMVEVMESRYSPTLCALVTSLLDQSIDTVAALSMPLQDSVFAALDAQSRVADESELQLGAEYQNGRMLLLLMKLGLVNERPELLQDQSWADTGDRYLLQLFRDYVFHQVDELNRPVVDFGHVVDCLNKLDSAAPEKILLSSRDGQSVLVVSYAEVHRCVQQTFTELLTAAQRRPSYATPAAKPVTQPTRGGAHRSIPRGSGRGGGGRNGRDY</sequence>
<dbReference type="GO" id="GO:0031251">
    <property type="term" value="C:PAN complex"/>
    <property type="evidence" value="ECO:0007669"/>
    <property type="project" value="InterPro"/>
</dbReference>
<dbReference type="GO" id="GO:0006397">
    <property type="term" value="P:mRNA processing"/>
    <property type="evidence" value="ECO:0007669"/>
    <property type="project" value="UniProtKB-KW"/>
</dbReference>
<dbReference type="RefSeq" id="XP_009841513.1">
    <property type="nucleotide sequence ID" value="XM_009843211.1"/>
</dbReference>
<comment type="subcellular location">
    <subcellularLocation>
        <location evidence="1">Cytoplasm</location>
    </subcellularLocation>
</comment>
<reference evidence="9" key="1">
    <citation type="submission" date="2013-12" db="EMBL/GenBank/DDBJ databases">
        <title>The Genome Sequence of Aphanomyces astaci APO3.</title>
        <authorList>
            <consortium name="The Broad Institute Genomics Platform"/>
            <person name="Russ C."/>
            <person name="Tyler B."/>
            <person name="van West P."/>
            <person name="Dieguez-Uribeondo J."/>
            <person name="Young S.K."/>
            <person name="Zeng Q."/>
            <person name="Gargeya S."/>
            <person name="Fitzgerald M."/>
            <person name="Abouelleil A."/>
            <person name="Alvarado L."/>
            <person name="Chapman S.B."/>
            <person name="Gainer-Dewar J."/>
            <person name="Goldberg J."/>
            <person name="Griggs A."/>
            <person name="Gujja S."/>
            <person name="Hansen M."/>
            <person name="Howarth C."/>
            <person name="Imamovic A."/>
            <person name="Ireland A."/>
            <person name="Larimer J."/>
            <person name="McCowan C."/>
            <person name="Murphy C."/>
            <person name="Pearson M."/>
            <person name="Poon T.W."/>
            <person name="Priest M."/>
            <person name="Roberts A."/>
            <person name="Saif S."/>
            <person name="Shea T."/>
            <person name="Sykes S."/>
            <person name="Wortman J."/>
            <person name="Nusbaum C."/>
            <person name="Birren B."/>
        </authorList>
    </citation>
    <scope>NUCLEOTIDE SEQUENCE [LARGE SCALE GENOMIC DNA]</scope>
    <source>
        <strain evidence="9">APO3</strain>
    </source>
</reference>
<dbReference type="PANTHER" id="PTHR12272">
    <property type="entry name" value="DEADENYLATION COMPLEX SUBUNIT PAN3"/>
    <property type="match status" value="1"/>
</dbReference>
<dbReference type="Gene3D" id="1.10.287.3700">
    <property type="match status" value="1"/>
</dbReference>
<dbReference type="AlphaFoldDB" id="W4FQI8"/>
<dbReference type="GO" id="GO:0008143">
    <property type="term" value="F:poly(A) binding"/>
    <property type="evidence" value="ECO:0007669"/>
    <property type="project" value="TreeGrafter"/>
</dbReference>
<evidence type="ECO:0000256" key="6">
    <source>
        <dbReference type="ARBA" id="ARBA00023054"/>
    </source>
</evidence>
<keyword evidence="3" id="KW-0507">mRNA processing</keyword>
<dbReference type="Pfam" id="PF18101">
    <property type="entry name" value="Pan3_CK"/>
    <property type="match status" value="1"/>
</dbReference>
<feature type="region of interest" description="Disordered" evidence="7">
    <location>
        <begin position="1"/>
        <end position="22"/>
    </location>
</feature>
<proteinExistence type="predicted"/>
<keyword evidence="5" id="KW-0067">ATP-binding</keyword>